<dbReference type="PROSITE" id="PS51257">
    <property type="entry name" value="PROKAR_LIPOPROTEIN"/>
    <property type="match status" value="1"/>
</dbReference>
<accession>A0A3A9W8I0</accession>
<dbReference type="OrthoDB" id="506623at2"/>
<evidence type="ECO:0000313" key="4">
    <source>
        <dbReference type="EMBL" id="RKN17503.1"/>
    </source>
</evidence>
<gene>
    <name evidence="4" type="ORF">D7318_23695</name>
    <name evidence="3" type="ORF">D7319_24330</name>
</gene>
<dbReference type="EMBL" id="RBDX01000025">
    <property type="protein sequence ID" value="RKN05664.1"/>
    <property type="molecule type" value="Genomic_DNA"/>
</dbReference>
<proteinExistence type="predicted"/>
<dbReference type="PANTHER" id="PTHR30024:SF48">
    <property type="entry name" value="ABC TRANSPORTER SUBSTRATE-BINDING PROTEIN"/>
    <property type="match status" value="1"/>
</dbReference>
<dbReference type="Gene3D" id="3.40.190.10">
    <property type="entry name" value="Periplasmic binding protein-like II"/>
    <property type="match status" value="2"/>
</dbReference>
<dbReference type="Proteomes" id="UP000268652">
    <property type="component" value="Unassembled WGS sequence"/>
</dbReference>
<feature type="chain" id="PRO_5017363427" evidence="1">
    <location>
        <begin position="27"/>
        <end position="352"/>
    </location>
</feature>
<evidence type="ECO:0000259" key="2">
    <source>
        <dbReference type="Pfam" id="PF09084"/>
    </source>
</evidence>
<name>A0A3A9W8I0_9ACTN</name>
<evidence type="ECO:0000313" key="5">
    <source>
        <dbReference type="Proteomes" id="UP000268652"/>
    </source>
</evidence>
<evidence type="ECO:0000313" key="6">
    <source>
        <dbReference type="Proteomes" id="UP000275024"/>
    </source>
</evidence>
<dbReference type="Pfam" id="PF09084">
    <property type="entry name" value="NMT1"/>
    <property type="match status" value="1"/>
</dbReference>
<protein>
    <submittedName>
        <fullName evidence="3">ABC transporter</fullName>
    </submittedName>
</protein>
<dbReference type="InterPro" id="IPR015168">
    <property type="entry name" value="SsuA/THI5"/>
</dbReference>
<feature type="domain" description="SsuA/THI5-like" evidence="2">
    <location>
        <begin position="92"/>
        <end position="216"/>
    </location>
</feature>
<organism evidence="3 6">
    <name type="scientific">Streptomyces radicis</name>
    <dbReference type="NCBI Taxonomy" id="1750517"/>
    <lineage>
        <taxon>Bacteria</taxon>
        <taxon>Bacillati</taxon>
        <taxon>Actinomycetota</taxon>
        <taxon>Actinomycetes</taxon>
        <taxon>Kitasatosporales</taxon>
        <taxon>Streptomycetaceae</taxon>
        <taxon>Streptomyces</taxon>
    </lineage>
</organism>
<dbReference type="SUPFAM" id="SSF53850">
    <property type="entry name" value="Periplasmic binding protein-like II"/>
    <property type="match status" value="1"/>
</dbReference>
<dbReference type="RefSeq" id="WP_120699217.1">
    <property type="nucleotide sequence ID" value="NZ_RBDX01000025.1"/>
</dbReference>
<feature type="signal peptide" evidence="1">
    <location>
        <begin position="1"/>
        <end position="26"/>
    </location>
</feature>
<dbReference type="AlphaFoldDB" id="A0A3A9W8I0"/>
<keyword evidence="5" id="KW-1185">Reference proteome</keyword>
<keyword evidence="1" id="KW-0732">Signal</keyword>
<sequence>MPRNIRSRLGAALLALALLPALASCAEDDEASASAAELADVPIPEDVDPDTTLTIGAPESEVALKLSGLVDELPFRVEWANLSGGPECSEAFRAGSLDVCSAAEIPAIHARWTDLDTRLVAAVFREDPIANPLYEIGVAPGADIETLEDLRGKRIAFSPGQAQGTLVLRVLQEAGLTPEDVELVEMPSTGDVYPTALGSGQVDAAPIAGVNIRRYTDRYGSEGATTIAHGLRDDPTHLWVPATAVEDPEKAAAIREFIELWALAEVWVDEHPDEWIEGWYIEDQGLSRDDGEYLVEQAGRSDLPADWSDAIERHQQTIDLLAEETGNEPFDAEELYDRRFESVAADALGGAS</sequence>
<dbReference type="Proteomes" id="UP000275024">
    <property type="component" value="Unassembled WGS sequence"/>
</dbReference>
<evidence type="ECO:0000313" key="3">
    <source>
        <dbReference type="EMBL" id="RKN05664.1"/>
    </source>
</evidence>
<evidence type="ECO:0000256" key="1">
    <source>
        <dbReference type="SAM" id="SignalP"/>
    </source>
</evidence>
<dbReference type="EMBL" id="RBDY01000023">
    <property type="protein sequence ID" value="RKN17503.1"/>
    <property type="molecule type" value="Genomic_DNA"/>
</dbReference>
<comment type="caution">
    <text evidence="3">The sequence shown here is derived from an EMBL/GenBank/DDBJ whole genome shotgun (WGS) entry which is preliminary data.</text>
</comment>
<dbReference type="PANTHER" id="PTHR30024">
    <property type="entry name" value="ALIPHATIC SULFONATES-BINDING PROTEIN-RELATED"/>
    <property type="match status" value="1"/>
</dbReference>
<reference evidence="5 6" key="1">
    <citation type="submission" date="2018-09" db="EMBL/GenBank/DDBJ databases">
        <title>Streptomyces sp. nov. DS1-2, an endophytic actinomycete isolated from roots of Dendrobium scabrilingue.</title>
        <authorList>
            <person name="Kuncharoen N."/>
            <person name="Kudo T."/>
            <person name="Ohkuma M."/>
            <person name="Yuki M."/>
            <person name="Tanasupawat S."/>
        </authorList>
    </citation>
    <scope>NUCLEOTIDE SEQUENCE [LARGE SCALE GENOMIC DNA]</scope>
    <source>
        <strain evidence="3 6">AZ1-7</strain>
        <strain evidence="4 5">DS1-2</strain>
    </source>
</reference>